<accession>A0A1F5FYI6</accession>
<protein>
    <recommendedName>
        <fullName evidence="3">Nucleotidyl transferase AbiEii/AbiGii toxin family protein</fullName>
    </recommendedName>
</protein>
<sequence length="211" mass="24586">MFINALAKSTRKALEKLDSSLFFKISGAYLAGGTALALHLKHRYSEDLDFFTKKDFIEETTIQLIDKLGNFQLNRADWKTILGKFEDTKFSLFYYKYPLIKKAGIFLTNTPVVSIEDIAAMKIAAIADRGTKRDFIDLFFLARIFTLKEILEFYDLKYKNLAANKTHIFKSIIYFADAQDDPMPRMIEKINWEEVETFFEKEASRLAKDYF</sequence>
<dbReference type="Gene3D" id="3.10.450.620">
    <property type="entry name" value="JHP933, nucleotidyltransferase-like core domain"/>
    <property type="match status" value="1"/>
</dbReference>
<dbReference type="Pfam" id="PF08843">
    <property type="entry name" value="AbiEii"/>
    <property type="match status" value="2"/>
</dbReference>
<dbReference type="EMBL" id="MFBA01000053">
    <property type="protein sequence ID" value="OGD84655.1"/>
    <property type="molecule type" value="Genomic_DNA"/>
</dbReference>
<comment type="caution">
    <text evidence="1">The sequence shown here is derived from an EMBL/GenBank/DDBJ whole genome shotgun (WGS) entry which is preliminary data.</text>
</comment>
<evidence type="ECO:0000313" key="2">
    <source>
        <dbReference type="Proteomes" id="UP000177069"/>
    </source>
</evidence>
<organism evidence="1 2">
    <name type="scientific">Candidatus Curtissbacteria bacterium RIFCSPHIGHO2_01_FULL_41_13</name>
    <dbReference type="NCBI Taxonomy" id="1797745"/>
    <lineage>
        <taxon>Bacteria</taxon>
        <taxon>Candidatus Curtissiibacteriota</taxon>
    </lineage>
</organism>
<name>A0A1F5FYI6_9BACT</name>
<proteinExistence type="predicted"/>
<dbReference type="Proteomes" id="UP000177069">
    <property type="component" value="Unassembled WGS sequence"/>
</dbReference>
<reference evidence="1 2" key="1">
    <citation type="journal article" date="2016" name="Nat. Commun.">
        <title>Thousands of microbial genomes shed light on interconnected biogeochemical processes in an aquifer system.</title>
        <authorList>
            <person name="Anantharaman K."/>
            <person name="Brown C.T."/>
            <person name="Hug L.A."/>
            <person name="Sharon I."/>
            <person name="Castelle C.J."/>
            <person name="Probst A.J."/>
            <person name="Thomas B.C."/>
            <person name="Singh A."/>
            <person name="Wilkins M.J."/>
            <person name="Karaoz U."/>
            <person name="Brodie E.L."/>
            <person name="Williams K.H."/>
            <person name="Hubbard S.S."/>
            <person name="Banfield J.F."/>
        </authorList>
    </citation>
    <scope>NUCLEOTIDE SEQUENCE [LARGE SCALE GENOMIC DNA]</scope>
</reference>
<gene>
    <name evidence="1" type="ORF">A2696_01530</name>
</gene>
<dbReference type="AlphaFoldDB" id="A0A1F5FYI6"/>
<evidence type="ECO:0008006" key="3">
    <source>
        <dbReference type="Google" id="ProtNLM"/>
    </source>
</evidence>
<dbReference type="InterPro" id="IPR014942">
    <property type="entry name" value="AbiEii"/>
</dbReference>
<evidence type="ECO:0000313" key="1">
    <source>
        <dbReference type="EMBL" id="OGD84655.1"/>
    </source>
</evidence>